<evidence type="ECO:0000256" key="2">
    <source>
        <dbReference type="ARBA" id="ARBA00012438"/>
    </source>
</evidence>
<evidence type="ECO:0000256" key="8">
    <source>
        <dbReference type="ARBA" id="ARBA00022840"/>
    </source>
</evidence>
<dbReference type="InterPro" id="IPR003594">
    <property type="entry name" value="HATPase_dom"/>
</dbReference>
<dbReference type="GO" id="GO:0006935">
    <property type="term" value="P:chemotaxis"/>
    <property type="evidence" value="ECO:0007669"/>
    <property type="project" value="UniProtKB-KW"/>
</dbReference>
<dbReference type="PROSITE" id="PS50109">
    <property type="entry name" value="HIS_KIN"/>
    <property type="match status" value="1"/>
</dbReference>
<dbReference type="eggNOG" id="COG0643">
    <property type="taxonomic scope" value="Bacteria"/>
</dbReference>
<dbReference type="GO" id="GO:0004673">
    <property type="term" value="F:protein histidine kinase activity"/>
    <property type="evidence" value="ECO:0007669"/>
    <property type="project" value="UniProtKB-EC"/>
</dbReference>
<evidence type="ECO:0000259" key="10">
    <source>
        <dbReference type="PROSITE" id="PS50109"/>
    </source>
</evidence>
<proteinExistence type="predicted"/>
<comment type="caution">
    <text evidence="11">The sequence shown here is derived from an EMBL/GenBank/DDBJ whole genome shotgun (WGS) entry which is preliminary data.</text>
</comment>
<keyword evidence="8" id="KW-0067">ATP-binding</keyword>
<evidence type="ECO:0000256" key="9">
    <source>
        <dbReference type="ARBA" id="ARBA00023012"/>
    </source>
</evidence>
<comment type="catalytic activity">
    <reaction evidence="1">
        <text>ATP + protein L-histidine = ADP + protein N-phospho-L-histidine.</text>
        <dbReference type="EC" id="2.7.13.3"/>
    </reaction>
</comment>
<evidence type="ECO:0000256" key="6">
    <source>
        <dbReference type="ARBA" id="ARBA00022741"/>
    </source>
</evidence>
<evidence type="ECO:0000313" key="12">
    <source>
        <dbReference type="Proteomes" id="UP000029734"/>
    </source>
</evidence>
<dbReference type="InterPro" id="IPR051315">
    <property type="entry name" value="Bact_Chemotaxis_CheA"/>
</dbReference>
<dbReference type="FunFam" id="3.30.565.10:FF:000016">
    <property type="entry name" value="Chemotaxis protein CheA, putative"/>
    <property type="match status" value="1"/>
</dbReference>
<dbReference type="InterPro" id="IPR005467">
    <property type="entry name" value="His_kinase_dom"/>
</dbReference>
<dbReference type="SMART" id="SM00387">
    <property type="entry name" value="HATPase_c"/>
    <property type="match status" value="1"/>
</dbReference>
<dbReference type="InterPro" id="IPR004358">
    <property type="entry name" value="Sig_transdc_His_kin-like_C"/>
</dbReference>
<keyword evidence="6" id="KW-0547">Nucleotide-binding</keyword>
<dbReference type="Gene3D" id="3.30.565.10">
    <property type="entry name" value="Histidine kinase-like ATPase, C-terminal domain"/>
    <property type="match status" value="1"/>
</dbReference>
<reference evidence="11 12" key="2">
    <citation type="submission" date="2014-10" db="EMBL/GenBank/DDBJ databases">
        <title>Comparative genomics of the Paenibacillus odorifer group.</title>
        <authorList>
            <person name="Tsai Y.-C."/>
            <person name="Martin N."/>
            <person name="Korlach J."/>
            <person name="Wiedmann M."/>
        </authorList>
    </citation>
    <scope>NUCLEOTIDE SEQUENCE [LARGE SCALE GENOMIC DNA]</scope>
    <source>
        <strain evidence="11 12">DSM 18334</strain>
    </source>
</reference>
<protein>
    <recommendedName>
        <fullName evidence="2">histidine kinase</fullName>
        <ecNumber evidence="2">2.7.13.3</ecNumber>
    </recommendedName>
</protein>
<keyword evidence="9" id="KW-0902">Two-component regulatory system</keyword>
<evidence type="ECO:0000256" key="5">
    <source>
        <dbReference type="ARBA" id="ARBA00022679"/>
    </source>
</evidence>
<keyword evidence="12" id="KW-1185">Reference proteome</keyword>
<dbReference type="PANTHER" id="PTHR43395:SF10">
    <property type="entry name" value="CHEMOTAXIS PROTEIN CHEA"/>
    <property type="match status" value="1"/>
</dbReference>
<dbReference type="SUPFAM" id="SSF55874">
    <property type="entry name" value="ATPase domain of HSP90 chaperone/DNA topoisomerase II/histidine kinase"/>
    <property type="match status" value="1"/>
</dbReference>
<keyword evidence="5" id="KW-0808">Transferase</keyword>
<dbReference type="EC" id="2.7.13.3" evidence="2"/>
<dbReference type="STRING" id="268407.PWYN_17050"/>
<dbReference type="EMBL" id="JQCR01000003">
    <property type="protein sequence ID" value="KGE16442.1"/>
    <property type="molecule type" value="Genomic_DNA"/>
</dbReference>
<evidence type="ECO:0000256" key="4">
    <source>
        <dbReference type="ARBA" id="ARBA00022553"/>
    </source>
</evidence>
<evidence type="ECO:0000313" key="11">
    <source>
        <dbReference type="EMBL" id="KGE16442.1"/>
    </source>
</evidence>
<reference evidence="11 12" key="1">
    <citation type="submission" date="2014-08" db="EMBL/GenBank/DDBJ databases">
        <authorList>
            <person name="den Bakker H.C."/>
        </authorList>
    </citation>
    <scope>NUCLEOTIDE SEQUENCE [LARGE SCALE GENOMIC DNA]</scope>
    <source>
        <strain evidence="11 12">DSM 18334</strain>
    </source>
</reference>
<accession>A0A098M4G3</accession>
<dbReference type="AlphaFoldDB" id="A0A098M4G3"/>
<evidence type="ECO:0000256" key="3">
    <source>
        <dbReference type="ARBA" id="ARBA00022500"/>
    </source>
</evidence>
<dbReference type="GO" id="GO:0000160">
    <property type="term" value="P:phosphorelay signal transduction system"/>
    <property type="evidence" value="ECO:0007669"/>
    <property type="project" value="UniProtKB-KW"/>
</dbReference>
<keyword evidence="4" id="KW-0597">Phosphoprotein</keyword>
<name>A0A098M4G3_9BACL</name>
<feature type="domain" description="Histidine kinase" evidence="10">
    <location>
        <begin position="93"/>
        <end position="237"/>
    </location>
</feature>
<sequence>MLGEWFVEKEKTLDINRVKFEHLERQVMKRLPSNQAAWLLEEMRRLKSQPLHTLVLGYKEYVMMLAERRGKIIQLLPLEETDITLDSTATQVLSEVLIHLLHNAIEHGIELPNERSRVGKSSMGTIEFKLGQSLKPGYLALCVQDDGRGMDTKAIRRLMVQRKITSEHQIHELSEEEVVDWIFTEGLTTSTIVTEFSGHGMGLAAARDALITVGGSIRATFATGQSSQLHIEIPCYADNLRNIS</sequence>
<dbReference type="InterPro" id="IPR036890">
    <property type="entry name" value="HATPase_C_sf"/>
</dbReference>
<dbReference type="PRINTS" id="PR00344">
    <property type="entry name" value="BCTRLSENSOR"/>
</dbReference>
<dbReference type="PANTHER" id="PTHR43395">
    <property type="entry name" value="SENSOR HISTIDINE KINASE CHEA"/>
    <property type="match status" value="1"/>
</dbReference>
<organism evidence="11 12">
    <name type="scientific">Paenibacillus wynnii</name>
    <dbReference type="NCBI Taxonomy" id="268407"/>
    <lineage>
        <taxon>Bacteria</taxon>
        <taxon>Bacillati</taxon>
        <taxon>Bacillota</taxon>
        <taxon>Bacilli</taxon>
        <taxon>Bacillales</taxon>
        <taxon>Paenibacillaceae</taxon>
        <taxon>Paenibacillus</taxon>
    </lineage>
</organism>
<dbReference type="GO" id="GO:0005524">
    <property type="term" value="F:ATP binding"/>
    <property type="evidence" value="ECO:0007669"/>
    <property type="project" value="UniProtKB-KW"/>
</dbReference>
<keyword evidence="3" id="KW-0145">Chemotaxis</keyword>
<gene>
    <name evidence="11" type="ORF">PWYN_17050</name>
</gene>
<dbReference type="Proteomes" id="UP000029734">
    <property type="component" value="Unassembled WGS sequence"/>
</dbReference>
<dbReference type="Pfam" id="PF02518">
    <property type="entry name" value="HATPase_c"/>
    <property type="match status" value="1"/>
</dbReference>
<evidence type="ECO:0000256" key="7">
    <source>
        <dbReference type="ARBA" id="ARBA00022777"/>
    </source>
</evidence>
<keyword evidence="7" id="KW-0418">Kinase</keyword>
<evidence type="ECO:0000256" key="1">
    <source>
        <dbReference type="ARBA" id="ARBA00000085"/>
    </source>
</evidence>